<evidence type="ECO:0000313" key="6">
    <source>
        <dbReference type="Proteomes" id="UP000683925"/>
    </source>
</evidence>
<keyword evidence="1" id="KW-0732">Signal</keyword>
<accession>A0A8S1YS05</accession>
<keyword evidence="6" id="KW-1185">Reference proteome</keyword>
<dbReference type="EMBL" id="CAJJDP010000191">
    <property type="protein sequence ID" value="CAD8214714.1"/>
    <property type="molecule type" value="Genomic_DNA"/>
</dbReference>
<sequence>MMEMTTHLMGVINASFHALQNVKICTFGKCQMCNSGYYYFNIRYSHNYDNLLTQQFFQIEQNQQPNYFVEIDVLVCGIGKIQQAEECNNGNNFPKDGCYIVIYNPFQLYRNASLILACNVVQNMNQQTLVITQYKNQVITQYKNQFNLQVLTLLIFNVIIFVILRGQESNIIINYLNLGVQKMYFFLKMQFIQAKPKSIAINVKIVLRFNIFNVWSPIACFLLMVGHLPIVYTQGQLNSFCFQNNAIKIQIIVWIVILSVQKIVNCYKNPQECLVCTLHYIMINYECQLHQGCKKCSNSIFYDIITVQMEK</sequence>
<evidence type="ECO:0008006" key="7">
    <source>
        <dbReference type="Google" id="ProtNLM"/>
    </source>
</evidence>
<dbReference type="InterPro" id="IPR011936">
    <property type="entry name" value="Myxo_disulph_rpt"/>
</dbReference>
<comment type="caution">
    <text evidence="5">The sequence shown here is derived from an EMBL/GenBank/DDBJ whole genome shotgun (WGS) entry which is preliminary data.</text>
</comment>
<feature type="transmembrane region" description="Helical" evidence="4">
    <location>
        <begin position="146"/>
        <end position="164"/>
    </location>
</feature>
<keyword evidence="2" id="KW-0677">Repeat</keyword>
<keyword evidence="4" id="KW-0812">Transmembrane</keyword>
<reference evidence="5" key="1">
    <citation type="submission" date="2021-01" db="EMBL/GenBank/DDBJ databases">
        <authorList>
            <consortium name="Genoscope - CEA"/>
            <person name="William W."/>
        </authorList>
    </citation>
    <scope>NUCLEOTIDE SEQUENCE</scope>
</reference>
<dbReference type="NCBIfam" id="TIGR02232">
    <property type="entry name" value="myxo_disulf_rpt"/>
    <property type="match status" value="1"/>
</dbReference>
<feature type="transmembrane region" description="Helical" evidence="4">
    <location>
        <begin position="170"/>
        <end position="187"/>
    </location>
</feature>
<protein>
    <recommendedName>
        <fullName evidence="7">Transmembrane protein</fullName>
    </recommendedName>
</protein>
<keyword evidence="3" id="KW-1015">Disulfide bond</keyword>
<name>A0A8S1YS05_PAROT</name>
<evidence type="ECO:0000313" key="5">
    <source>
        <dbReference type="EMBL" id="CAD8214714.1"/>
    </source>
</evidence>
<keyword evidence="4" id="KW-1133">Transmembrane helix</keyword>
<dbReference type="Proteomes" id="UP000683925">
    <property type="component" value="Unassembled WGS sequence"/>
</dbReference>
<evidence type="ECO:0000256" key="4">
    <source>
        <dbReference type="SAM" id="Phobius"/>
    </source>
</evidence>
<evidence type="ECO:0000256" key="2">
    <source>
        <dbReference type="ARBA" id="ARBA00022737"/>
    </source>
</evidence>
<evidence type="ECO:0000256" key="1">
    <source>
        <dbReference type="ARBA" id="ARBA00022729"/>
    </source>
</evidence>
<proteinExistence type="predicted"/>
<evidence type="ECO:0000256" key="3">
    <source>
        <dbReference type="ARBA" id="ARBA00023157"/>
    </source>
</evidence>
<gene>
    <name evidence="5" type="ORF">POCTA_138.1.T1870014</name>
</gene>
<dbReference type="AlphaFoldDB" id="A0A8S1YS05"/>
<feature type="transmembrane region" description="Helical" evidence="4">
    <location>
        <begin position="207"/>
        <end position="232"/>
    </location>
</feature>
<keyword evidence="4" id="KW-0472">Membrane</keyword>
<organism evidence="5 6">
    <name type="scientific">Paramecium octaurelia</name>
    <dbReference type="NCBI Taxonomy" id="43137"/>
    <lineage>
        <taxon>Eukaryota</taxon>
        <taxon>Sar</taxon>
        <taxon>Alveolata</taxon>
        <taxon>Ciliophora</taxon>
        <taxon>Intramacronucleata</taxon>
        <taxon>Oligohymenophorea</taxon>
        <taxon>Peniculida</taxon>
        <taxon>Parameciidae</taxon>
        <taxon>Paramecium</taxon>
    </lineage>
</organism>